<dbReference type="GO" id="GO:0160147">
    <property type="term" value="F:tRNA pseudouridine(38-40) synthase activity"/>
    <property type="evidence" value="ECO:0007669"/>
    <property type="project" value="UniProtKB-EC"/>
</dbReference>
<evidence type="ECO:0000256" key="2">
    <source>
        <dbReference type="ARBA" id="ARBA00022694"/>
    </source>
</evidence>
<dbReference type="SUPFAM" id="SSF55120">
    <property type="entry name" value="Pseudouridine synthase"/>
    <property type="match status" value="1"/>
</dbReference>
<dbReference type="InterPro" id="IPR020097">
    <property type="entry name" value="PsdUridine_synth_TruA_a/b_dom"/>
</dbReference>
<dbReference type="InterPro" id="IPR001406">
    <property type="entry name" value="PsdUridine_synth_TruA"/>
</dbReference>
<feature type="domain" description="Pseudouridine synthase I TruA alpha/beta" evidence="6">
    <location>
        <begin position="174"/>
        <end position="275"/>
    </location>
</feature>
<comment type="function">
    <text evidence="4">Formation of pseudouridine at positions 38, 39 and 40 in the anticodon stem and loop of transfer RNAs.</text>
</comment>
<gene>
    <name evidence="4" type="primary">truA</name>
    <name evidence="7" type="ORF">BJ987_000281</name>
</gene>
<dbReference type="Pfam" id="PF01416">
    <property type="entry name" value="PseudoU_synth_1"/>
    <property type="match status" value="2"/>
</dbReference>
<dbReference type="Gene3D" id="3.30.70.660">
    <property type="entry name" value="Pseudouridine synthase I, catalytic domain, C-terminal subdomain"/>
    <property type="match status" value="1"/>
</dbReference>
<evidence type="ECO:0000313" key="7">
    <source>
        <dbReference type="EMBL" id="MBP2187380.1"/>
    </source>
</evidence>
<protein>
    <recommendedName>
        <fullName evidence="4">tRNA pseudouridine synthase A</fullName>
        <ecNumber evidence="4">5.4.99.12</ecNumber>
    </recommendedName>
    <alternativeName>
        <fullName evidence="4">tRNA pseudouridine(38-40) synthase</fullName>
    </alternativeName>
    <alternativeName>
        <fullName evidence="4">tRNA pseudouridylate synthase I</fullName>
    </alternativeName>
    <alternativeName>
        <fullName evidence="4">tRNA-uridine isomerase I</fullName>
    </alternativeName>
</protein>
<comment type="caution">
    <text evidence="4">Lacks conserved residue(s) required for the propagation of feature annotation.</text>
</comment>
<comment type="caution">
    <text evidence="7">The sequence shown here is derived from an EMBL/GenBank/DDBJ whole genome shotgun (WGS) entry which is preliminary data.</text>
</comment>
<evidence type="ECO:0000256" key="5">
    <source>
        <dbReference type="RuleBase" id="RU003792"/>
    </source>
</evidence>
<keyword evidence="2 4" id="KW-0819">tRNA processing</keyword>
<dbReference type="HAMAP" id="MF_00171">
    <property type="entry name" value="TruA"/>
    <property type="match status" value="1"/>
</dbReference>
<dbReference type="InterPro" id="IPR020095">
    <property type="entry name" value="PsdUridine_synth_TruA_C"/>
</dbReference>
<dbReference type="InterPro" id="IPR020094">
    <property type="entry name" value="TruA/RsuA/RluB/E/F_N"/>
</dbReference>
<organism evidence="7 8">
    <name type="scientific">Nocardia goodfellowii</name>
    <dbReference type="NCBI Taxonomy" id="882446"/>
    <lineage>
        <taxon>Bacteria</taxon>
        <taxon>Bacillati</taxon>
        <taxon>Actinomycetota</taxon>
        <taxon>Actinomycetes</taxon>
        <taxon>Mycobacteriales</taxon>
        <taxon>Nocardiaceae</taxon>
        <taxon>Nocardia</taxon>
    </lineage>
</organism>
<evidence type="ECO:0000256" key="4">
    <source>
        <dbReference type="HAMAP-Rule" id="MF_00171"/>
    </source>
</evidence>
<accession>A0ABS4Q6Q3</accession>
<evidence type="ECO:0000313" key="8">
    <source>
        <dbReference type="Proteomes" id="UP001519325"/>
    </source>
</evidence>
<feature type="domain" description="Pseudouridine synthase I TruA alpha/beta" evidence="6">
    <location>
        <begin position="38"/>
        <end position="133"/>
    </location>
</feature>
<dbReference type="Gene3D" id="3.30.70.580">
    <property type="entry name" value="Pseudouridine synthase I, catalytic domain, N-terminal subdomain"/>
    <property type="match status" value="1"/>
</dbReference>
<proteinExistence type="inferred from homology"/>
<feature type="binding site" evidence="4">
    <location>
        <position position="140"/>
    </location>
    <ligand>
        <name>substrate</name>
    </ligand>
</feature>
<dbReference type="EC" id="5.4.99.12" evidence="4"/>
<keyword evidence="8" id="KW-1185">Reference proteome</keyword>
<reference evidence="7 8" key="1">
    <citation type="submission" date="2021-03" db="EMBL/GenBank/DDBJ databases">
        <title>Sequencing the genomes of 1000 actinobacteria strains.</title>
        <authorList>
            <person name="Klenk H.-P."/>
        </authorList>
    </citation>
    <scope>NUCLEOTIDE SEQUENCE [LARGE SCALE GENOMIC DNA]</scope>
    <source>
        <strain evidence="7 8">DSM 45516</strain>
    </source>
</reference>
<dbReference type="PANTHER" id="PTHR11142">
    <property type="entry name" value="PSEUDOURIDYLATE SYNTHASE"/>
    <property type="match status" value="1"/>
</dbReference>
<sequence length="301" mass="32911">MEDSMIPAERSSLGSGVAGFRAEAPEASATSRVRLDISYDGTDFIGWARQPGLRTVQGVLEESLSKVFREPIQLTVAGRTDAGVHAEGQVAHFDTTATDFDGAKLVHRMARFLPKDVRIKAARIAPPEFDARFSAIRRHYAYRLTTAPYGAEPLQARSVVGCRSNVDLAAMREASQNLLGLHDFAAFCRRREGATTVRELQRYDWECRGELLIAYVSADAFCWSMVRSLVGAVLAVGEGRRTPDWVAGLLRETERSSSVTVAPAHGLSLIAVDYPADPDLAARNRQTREVRTIPVSGCCGD</sequence>
<dbReference type="NCBIfam" id="TIGR00071">
    <property type="entry name" value="hisT_truA"/>
    <property type="match status" value="1"/>
</dbReference>
<evidence type="ECO:0000256" key="1">
    <source>
        <dbReference type="ARBA" id="ARBA00009375"/>
    </source>
</evidence>
<comment type="subunit">
    <text evidence="4">Homodimer.</text>
</comment>
<dbReference type="Proteomes" id="UP001519325">
    <property type="component" value="Unassembled WGS sequence"/>
</dbReference>
<dbReference type="PANTHER" id="PTHR11142:SF0">
    <property type="entry name" value="TRNA PSEUDOURIDINE SYNTHASE-LIKE 1"/>
    <property type="match status" value="1"/>
</dbReference>
<dbReference type="CDD" id="cd02570">
    <property type="entry name" value="PseudoU_synth_EcTruA"/>
    <property type="match status" value="1"/>
</dbReference>
<dbReference type="EMBL" id="JAGGMR010000001">
    <property type="protein sequence ID" value="MBP2187380.1"/>
    <property type="molecule type" value="Genomic_DNA"/>
</dbReference>
<comment type="similarity">
    <text evidence="1 4 5">Belongs to the tRNA pseudouridine synthase TruA family.</text>
</comment>
<comment type="catalytic activity">
    <reaction evidence="4 5">
        <text>uridine(38/39/40) in tRNA = pseudouridine(38/39/40) in tRNA</text>
        <dbReference type="Rhea" id="RHEA:22376"/>
        <dbReference type="Rhea" id="RHEA-COMP:10085"/>
        <dbReference type="Rhea" id="RHEA-COMP:10087"/>
        <dbReference type="ChEBI" id="CHEBI:65314"/>
        <dbReference type="ChEBI" id="CHEBI:65315"/>
        <dbReference type="EC" id="5.4.99.12"/>
    </reaction>
</comment>
<dbReference type="PIRSF" id="PIRSF001430">
    <property type="entry name" value="tRNA_psdUrid_synth"/>
    <property type="match status" value="1"/>
</dbReference>
<feature type="active site" description="Nucleophile" evidence="4">
    <location>
        <position position="81"/>
    </location>
</feature>
<evidence type="ECO:0000259" key="6">
    <source>
        <dbReference type="Pfam" id="PF01416"/>
    </source>
</evidence>
<evidence type="ECO:0000256" key="3">
    <source>
        <dbReference type="ARBA" id="ARBA00023235"/>
    </source>
</evidence>
<name>A0ABS4Q6Q3_9NOCA</name>
<keyword evidence="3 4" id="KW-0413">Isomerase</keyword>
<dbReference type="InterPro" id="IPR020103">
    <property type="entry name" value="PsdUridine_synth_cat_dom_sf"/>
</dbReference>